<evidence type="ECO:0000256" key="1">
    <source>
        <dbReference type="SAM" id="MobiDB-lite"/>
    </source>
</evidence>
<dbReference type="PANTHER" id="PTHR21224:SF1">
    <property type="entry name" value="INTEGRATOR COMPLEX SUBUNIT 1"/>
    <property type="match status" value="1"/>
</dbReference>
<feature type="compositionally biased region" description="Gly residues" evidence="1">
    <location>
        <begin position="376"/>
        <end position="395"/>
    </location>
</feature>
<evidence type="ECO:0000259" key="2">
    <source>
        <dbReference type="Pfam" id="PF12432"/>
    </source>
</evidence>
<feature type="region of interest" description="Disordered" evidence="1">
    <location>
        <begin position="372"/>
        <end position="424"/>
    </location>
</feature>
<gene>
    <name evidence="3" type="ORF">FBUS_09440</name>
</gene>
<dbReference type="EMBL" id="LUCM01009705">
    <property type="protein sequence ID" value="KAA0186523.1"/>
    <property type="molecule type" value="Genomic_DNA"/>
</dbReference>
<proteinExistence type="predicted"/>
<dbReference type="OrthoDB" id="19938at2759"/>
<accession>A0A8E0RNH6</accession>
<dbReference type="Proteomes" id="UP000728185">
    <property type="component" value="Unassembled WGS sequence"/>
</dbReference>
<comment type="caution">
    <text evidence="3">The sequence shown here is derived from an EMBL/GenBank/DDBJ whole genome shotgun (WGS) entry which is preliminary data.</text>
</comment>
<feature type="domain" description="Integrator complex subunit 1 RPB2-binding" evidence="2">
    <location>
        <begin position="430"/>
        <end position="545"/>
    </location>
</feature>
<dbReference type="AlphaFoldDB" id="A0A8E0RNH6"/>
<feature type="non-terminal residue" evidence="3">
    <location>
        <position position="1032"/>
    </location>
</feature>
<evidence type="ECO:0000313" key="3">
    <source>
        <dbReference type="EMBL" id="KAA0186523.1"/>
    </source>
</evidence>
<name>A0A8E0RNH6_9TREM</name>
<dbReference type="GO" id="GO:0032039">
    <property type="term" value="C:integrator complex"/>
    <property type="evidence" value="ECO:0007669"/>
    <property type="project" value="InterPro"/>
</dbReference>
<dbReference type="GO" id="GO:0034474">
    <property type="term" value="P:U2 snRNA 3'-end processing"/>
    <property type="evidence" value="ECO:0007669"/>
    <property type="project" value="InterPro"/>
</dbReference>
<feature type="compositionally biased region" description="Gly residues" evidence="1">
    <location>
        <begin position="274"/>
        <end position="284"/>
    </location>
</feature>
<dbReference type="InterPro" id="IPR022145">
    <property type="entry name" value="INTS1_RPB2-bd"/>
</dbReference>
<keyword evidence="4" id="KW-1185">Reference proteome</keyword>
<feature type="region of interest" description="Disordered" evidence="1">
    <location>
        <begin position="690"/>
        <end position="712"/>
    </location>
</feature>
<organism evidence="3 4">
    <name type="scientific">Fasciolopsis buskii</name>
    <dbReference type="NCBI Taxonomy" id="27845"/>
    <lineage>
        <taxon>Eukaryota</taxon>
        <taxon>Metazoa</taxon>
        <taxon>Spiralia</taxon>
        <taxon>Lophotrochozoa</taxon>
        <taxon>Platyhelminthes</taxon>
        <taxon>Trematoda</taxon>
        <taxon>Digenea</taxon>
        <taxon>Plagiorchiida</taxon>
        <taxon>Echinostomata</taxon>
        <taxon>Echinostomatoidea</taxon>
        <taxon>Fasciolidae</taxon>
        <taxon>Fasciolopsis</taxon>
    </lineage>
</organism>
<protein>
    <recommendedName>
        <fullName evidence="2">Integrator complex subunit 1 RPB2-binding domain-containing protein</fullName>
    </recommendedName>
</protein>
<dbReference type="Pfam" id="PF12432">
    <property type="entry name" value="INTS1_RP2B-bd"/>
    <property type="match status" value="1"/>
</dbReference>
<dbReference type="PANTHER" id="PTHR21224">
    <property type="entry name" value="INTEGRATOR COMPLEX SUBUNIT 1"/>
    <property type="match status" value="1"/>
</dbReference>
<feature type="compositionally biased region" description="Low complexity" evidence="1">
    <location>
        <begin position="248"/>
        <end position="273"/>
    </location>
</feature>
<reference evidence="3" key="1">
    <citation type="submission" date="2019-05" db="EMBL/GenBank/DDBJ databases">
        <title>Annotation for the trematode Fasciolopsis buski.</title>
        <authorList>
            <person name="Choi Y.-J."/>
        </authorList>
    </citation>
    <scope>NUCLEOTIDE SEQUENCE</scope>
    <source>
        <strain evidence="3">HT</strain>
        <tissue evidence="3">Whole worm</tissue>
    </source>
</reference>
<dbReference type="InterPro" id="IPR038902">
    <property type="entry name" value="INTS1"/>
</dbReference>
<feature type="region of interest" description="Disordered" evidence="1">
    <location>
        <begin position="248"/>
        <end position="293"/>
    </location>
</feature>
<sequence>NVPEGTLFFLGTKPKRSLLSSSSAGSGSASKKAKSDFIEDIPMGFLLLSFLFLVEPGELVSRTEGALSSGNVNLAESLVLSALNHLRTISGPTTAAAIALGSVGFRSVTGPSTGSRLPPGFCLGLLILAQAHPTLFTRAAVLDQLISLLSLSPRELGISLPPAAVATLCARARGLHVLIANLIYFAFASTSKWPSRLVKVYLEDSLMDRVWVDQDECRVLVLNLETAFPKVYGDPRGLFTVLCGSTASSTPSGQTPGSTSGSSGNNGTNASTSSGGGTGGGGGSTAVHSVLGLVPGHPSSMSEMIGDCMAKDEIAEAVAVALKSSNTSVAKVIHGTDPVNLVLQRFENSRQAVEVMIVNTLREALGRRGSGAINTAGGGGSGGSAASTSGGGPHGVGNQSTGAGGTLATTPGSSQSGNPSVGSTEVTQLRGLIRTVAMACGIPEVRGMVATRLEPWITNPKIQMYAIGLLAILASNCRLGGQSSHDLDVMISVIFRIRYKLLKPNIQAAFLECLAHMVKANPLNLYCLMHLCAMSESRPTVIDVTTSDTKVAPRQGISQMIMKVVETVRSMSASATADGIEDRTGKTVQQQLQLNTATIAAVAAGASNVVATRGSASVYTILPFLFQRFGAQWIRIMGNLLHERLLSATTSTAFGTLSSALTQTQAVDELSSKMAPVYAFLRELARNSRPNLTDSGPLSMNQGSSCPSPATSQPQLLQQTYLPCAELAGALLQDRNYRINTTATTAASAIIRALSSDESQAATDQPPIVGVGRIQFYLNGLISLICALQMLSANRPHLMGASASRRTSTHIDAMKAHQTALRQIRLAVVRWAKTILPSLVNAAIQSTSNSNVTQTRTQLPSCVDALKPSLLIRRAFMLDLNASLQRTNSVVYELPSFYPAKDIWANDQEHSLLVRLVTDTVLPEKLAHQLLILGLEPTRQLFNPLDSLDMVCELIWRAALLARDSGLEPLNVAKPQQLIDLLFASCTYVGEQEQQLPSDVTELAYASAYWRVSVTAVILAAHCLQTCGTYNC</sequence>
<feature type="compositionally biased region" description="Polar residues" evidence="1">
    <location>
        <begin position="415"/>
        <end position="424"/>
    </location>
</feature>
<evidence type="ECO:0000313" key="4">
    <source>
        <dbReference type="Proteomes" id="UP000728185"/>
    </source>
</evidence>